<sequence length="267" mass="29862">MNTLAKQTIWLLSFLVCASSGYGDQNPALRYGVISGRIVLTEAIPALPPLVPEGAHVKDGAVCAAEGIPNERLVWSGDTAGVHNVFIYVYKLRRELIHPDLTEPTSKPATLSIRGCRYRPHALCVRTGQHLELTNKDSVSHNPNSYSLRNQGLGSLVTPNSTTSVRHQMREFFPFVMQCDYHPWMSAHILVLDHPYMTVSNSDGKFEIPKLPYGTHELRVWHELKGYILRKDIILNTQSLDLGKIPFQLTLDDKAALGIEQTNDSNH</sequence>
<gene>
    <name evidence="1" type="ORF">Fuma_00844</name>
</gene>
<organism evidence="1 2">
    <name type="scientific">Fuerstiella marisgermanici</name>
    <dbReference type="NCBI Taxonomy" id="1891926"/>
    <lineage>
        <taxon>Bacteria</taxon>
        <taxon>Pseudomonadati</taxon>
        <taxon>Planctomycetota</taxon>
        <taxon>Planctomycetia</taxon>
        <taxon>Planctomycetales</taxon>
        <taxon>Planctomycetaceae</taxon>
        <taxon>Fuerstiella</taxon>
    </lineage>
</organism>
<name>A0A1P8WB23_9PLAN</name>
<proteinExistence type="predicted"/>
<dbReference type="InterPro" id="IPR008969">
    <property type="entry name" value="CarboxyPept-like_regulatory"/>
</dbReference>
<dbReference type="STRING" id="1891926.Fuma_00844"/>
<dbReference type="SUPFAM" id="SSF49503">
    <property type="entry name" value="Cupredoxins"/>
    <property type="match status" value="1"/>
</dbReference>
<dbReference type="Proteomes" id="UP000187735">
    <property type="component" value="Chromosome"/>
</dbReference>
<evidence type="ECO:0008006" key="3">
    <source>
        <dbReference type="Google" id="ProtNLM"/>
    </source>
</evidence>
<evidence type="ECO:0000313" key="1">
    <source>
        <dbReference type="EMBL" id="APZ91258.1"/>
    </source>
</evidence>
<dbReference type="InterPro" id="IPR008972">
    <property type="entry name" value="Cupredoxin"/>
</dbReference>
<dbReference type="SUPFAM" id="SSF49464">
    <property type="entry name" value="Carboxypeptidase regulatory domain-like"/>
    <property type="match status" value="1"/>
</dbReference>
<protein>
    <recommendedName>
        <fullName evidence="3">Carboxypeptidase regulatory-like domain-containing protein</fullName>
    </recommendedName>
</protein>
<accession>A0A1P8WB23</accession>
<reference evidence="1 2" key="1">
    <citation type="journal article" date="2016" name="Front. Microbiol.">
        <title>Fuerstia marisgermanicae gen. nov., sp. nov., an Unusual Member of the Phylum Planctomycetes from the German Wadden Sea.</title>
        <authorList>
            <person name="Kohn T."/>
            <person name="Heuer A."/>
            <person name="Jogler M."/>
            <person name="Vollmers J."/>
            <person name="Boedeker C."/>
            <person name="Bunk B."/>
            <person name="Rast P."/>
            <person name="Borchert D."/>
            <person name="Glockner I."/>
            <person name="Freese H.M."/>
            <person name="Klenk H.P."/>
            <person name="Overmann J."/>
            <person name="Kaster A.K."/>
            <person name="Rohde M."/>
            <person name="Wiegand S."/>
            <person name="Jogler C."/>
        </authorList>
    </citation>
    <scope>NUCLEOTIDE SEQUENCE [LARGE SCALE GENOMIC DNA]</scope>
    <source>
        <strain evidence="1 2">NH11</strain>
    </source>
</reference>
<dbReference type="KEGG" id="fmr:Fuma_00844"/>
<dbReference type="AlphaFoldDB" id="A0A1P8WB23"/>
<dbReference type="EMBL" id="CP017641">
    <property type="protein sequence ID" value="APZ91258.1"/>
    <property type="molecule type" value="Genomic_DNA"/>
</dbReference>
<keyword evidence="2" id="KW-1185">Reference proteome</keyword>
<dbReference type="Gene3D" id="2.60.40.420">
    <property type="entry name" value="Cupredoxins - blue copper proteins"/>
    <property type="match status" value="1"/>
</dbReference>
<evidence type="ECO:0000313" key="2">
    <source>
        <dbReference type="Proteomes" id="UP000187735"/>
    </source>
</evidence>